<dbReference type="InterPro" id="IPR011990">
    <property type="entry name" value="TPR-like_helical_dom_sf"/>
</dbReference>
<dbReference type="PANTHER" id="PTHR12558:SF10">
    <property type="entry name" value="CELL DIVISION CYCLE PROTEIN 23 HOMOLOG"/>
    <property type="match status" value="1"/>
</dbReference>
<dbReference type="Gene3D" id="3.30.710.10">
    <property type="entry name" value="Potassium Channel Kv1.1, Chain A"/>
    <property type="match status" value="1"/>
</dbReference>
<feature type="repeat" description="TPR" evidence="10">
    <location>
        <begin position="325"/>
        <end position="358"/>
    </location>
</feature>
<evidence type="ECO:0000256" key="5">
    <source>
        <dbReference type="ARBA" id="ARBA00022786"/>
    </source>
</evidence>
<feature type="compositionally biased region" description="Basic and acidic residues" evidence="11">
    <location>
        <begin position="985"/>
        <end position="1004"/>
    </location>
</feature>
<dbReference type="InterPro" id="IPR000210">
    <property type="entry name" value="BTB/POZ_dom"/>
</dbReference>
<dbReference type="GO" id="GO:0051301">
    <property type="term" value="P:cell division"/>
    <property type="evidence" value="ECO:0007669"/>
    <property type="project" value="UniProtKB-KW"/>
</dbReference>
<reference evidence="15 16" key="1">
    <citation type="journal article" date="2024" name="Ann. Entomol. Soc. Am.">
        <title>Genomic analyses of the southern and eastern yellowjacket wasps (Hymenoptera: Vespidae) reveal evolutionary signatures of social life.</title>
        <authorList>
            <person name="Catto M.A."/>
            <person name="Caine P.B."/>
            <person name="Orr S.E."/>
            <person name="Hunt B.G."/>
            <person name="Goodisman M.A.D."/>
        </authorList>
    </citation>
    <scope>NUCLEOTIDE SEQUENCE [LARGE SCALE GENOMIC DNA]</scope>
    <source>
        <strain evidence="15">232</strain>
        <tissue evidence="15">Head and thorax</tissue>
    </source>
</reference>
<keyword evidence="7" id="KW-0832">Ubl conjugation</keyword>
<accession>A0ABD2BAV8</accession>
<dbReference type="SUPFAM" id="SSF54695">
    <property type="entry name" value="POZ domain"/>
    <property type="match status" value="1"/>
</dbReference>
<evidence type="ECO:0000313" key="15">
    <source>
        <dbReference type="EMBL" id="KAL2729872.1"/>
    </source>
</evidence>
<dbReference type="InterPro" id="IPR018379">
    <property type="entry name" value="BEN_domain"/>
</dbReference>
<dbReference type="Proteomes" id="UP001607303">
    <property type="component" value="Unassembled WGS sequence"/>
</dbReference>
<dbReference type="Pfam" id="PF00651">
    <property type="entry name" value="BTB"/>
    <property type="match status" value="1"/>
</dbReference>
<gene>
    <name evidence="15" type="ORF">V1477_015683</name>
</gene>
<dbReference type="InterPro" id="IPR019734">
    <property type="entry name" value="TPR_rpt"/>
</dbReference>
<keyword evidence="9" id="KW-0863">Zinc-finger</keyword>
<evidence type="ECO:0000259" key="12">
    <source>
        <dbReference type="PROSITE" id="PS50097"/>
    </source>
</evidence>
<dbReference type="EMBL" id="JAYRBN010000091">
    <property type="protein sequence ID" value="KAL2729872.1"/>
    <property type="molecule type" value="Genomic_DNA"/>
</dbReference>
<evidence type="ECO:0000256" key="9">
    <source>
        <dbReference type="PROSITE-ProRule" id="PRU00042"/>
    </source>
</evidence>
<dbReference type="InterPro" id="IPR013087">
    <property type="entry name" value="Znf_C2H2_type"/>
</dbReference>
<dbReference type="SMART" id="SM00028">
    <property type="entry name" value="TPR"/>
    <property type="match status" value="7"/>
</dbReference>
<evidence type="ECO:0000256" key="1">
    <source>
        <dbReference type="ARBA" id="ARBA00022499"/>
    </source>
</evidence>
<evidence type="ECO:0000259" key="14">
    <source>
        <dbReference type="PROSITE" id="PS51457"/>
    </source>
</evidence>
<dbReference type="Gene3D" id="1.25.40.10">
    <property type="entry name" value="Tetratricopeptide repeat domain"/>
    <property type="match status" value="2"/>
</dbReference>
<evidence type="ECO:0000259" key="13">
    <source>
        <dbReference type="PROSITE" id="PS50157"/>
    </source>
</evidence>
<keyword evidence="1" id="KW-1017">Isopeptide bond</keyword>
<keyword evidence="5" id="KW-0833">Ubl conjugation pathway</keyword>
<name>A0ABD2BAV8_VESMC</name>
<dbReference type="Pfam" id="PF10523">
    <property type="entry name" value="BEN"/>
    <property type="match status" value="1"/>
</dbReference>
<feature type="compositionally biased region" description="Polar residues" evidence="11">
    <location>
        <begin position="725"/>
        <end position="740"/>
    </location>
</feature>
<keyword evidence="3" id="KW-0677">Repeat</keyword>
<organism evidence="15 16">
    <name type="scientific">Vespula maculifrons</name>
    <name type="common">Eastern yellow jacket</name>
    <name type="synonym">Wasp</name>
    <dbReference type="NCBI Taxonomy" id="7453"/>
    <lineage>
        <taxon>Eukaryota</taxon>
        <taxon>Metazoa</taxon>
        <taxon>Ecdysozoa</taxon>
        <taxon>Arthropoda</taxon>
        <taxon>Hexapoda</taxon>
        <taxon>Insecta</taxon>
        <taxon>Pterygota</taxon>
        <taxon>Neoptera</taxon>
        <taxon>Endopterygota</taxon>
        <taxon>Hymenoptera</taxon>
        <taxon>Apocrita</taxon>
        <taxon>Aculeata</taxon>
        <taxon>Vespoidea</taxon>
        <taxon>Vespidae</taxon>
        <taxon>Vespinae</taxon>
        <taxon>Vespula</taxon>
    </lineage>
</organism>
<feature type="region of interest" description="Disordered" evidence="11">
    <location>
        <begin position="1036"/>
        <end position="1073"/>
    </location>
</feature>
<keyword evidence="9" id="KW-0862">Zinc</keyword>
<feature type="region of interest" description="Disordered" evidence="11">
    <location>
        <begin position="985"/>
        <end position="1013"/>
    </location>
</feature>
<dbReference type="GO" id="GO:0008270">
    <property type="term" value="F:zinc ion binding"/>
    <property type="evidence" value="ECO:0007669"/>
    <property type="project" value="UniProtKB-KW"/>
</dbReference>
<evidence type="ECO:0000256" key="11">
    <source>
        <dbReference type="SAM" id="MobiDB-lite"/>
    </source>
</evidence>
<feature type="repeat" description="TPR" evidence="10">
    <location>
        <begin position="291"/>
        <end position="324"/>
    </location>
</feature>
<dbReference type="Gene3D" id="3.30.160.60">
    <property type="entry name" value="Classic Zinc Finger"/>
    <property type="match status" value="1"/>
</dbReference>
<dbReference type="PROSITE" id="PS51457">
    <property type="entry name" value="BEN"/>
    <property type="match status" value="1"/>
</dbReference>
<feature type="domain" description="BTB" evidence="12">
    <location>
        <begin position="587"/>
        <end position="652"/>
    </location>
</feature>
<keyword evidence="4" id="KW-0498">Mitosis</keyword>
<evidence type="ECO:0000256" key="10">
    <source>
        <dbReference type="PROSITE-ProRule" id="PRU00339"/>
    </source>
</evidence>
<dbReference type="CDD" id="cd18315">
    <property type="entry name" value="BTB_POZ_BAB-like"/>
    <property type="match status" value="1"/>
</dbReference>
<evidence type="ECO:0000256" key="8">
    <source>
        <dbReference type="ARBA" id="ARBA00023306"/>
    </source>
</evidence>
<keyword evidence="2 15" id="KW-0132">Cell division</keyword>
<dbReference type="PANTHER" id="PTHR12558">
    <property type="entry name" value="CELL DIVISION CYCLE 16,23,27"/>
    <property type="match status" value="1"/>
</dbReference>
<feature type="domain" description="C2H2-type" evidence="13">
    <location>
        <begin position="1129"/>
        <end position="1153"/>
    </location>
</feature>
<keyword evidence="9" id="KW-0479">Metal-binding</keyword>
<evidence type="ECO:0000256" key="3">
    <source>
        <dbReference type="ARBA" id="ARBA00022737"/>
    </source>
</evidence>
<dbReference type="SUPFAM" id="SSF48452">
    <property type="entry name" value="TPR-like"/>
    <property type="match status" value="2"/>
</dbReference>
<feature type="domain" description="BEN" evidence="14">
    <location>
        <begin position="831"/>
        <end position="935"/>
    </location>
</feature>
<evidence type="ECO:0000313" key="16">
    <source>
        <dbReference type="Proteomes" id="UP001607303"/>
    </source>
</evidence>
<comment type="caution">
    <text evidence="15">The sequence shown here is derived from an EMBL/GenBank/DDBJ whole genome shotgun (WGS) entry which is preliminary data.</text>
</comment>
<evidence type="ECO:0000256" key="7">
    <source>
        <dbReference type="ARBA" id="ARBA00022843"/>
    </source>
</evidence>
<keyword evidence="16" id="KW-1185">Reference proteome</keyword>
<evidence type="ECO:0000256" key="2">
    <source>
        <dbReference type="ARBA" id="ARBA00022618"/>
    </source>
</evidence>
<dbReference type="Pfam" id="PF13432">
    <property type="entry name" value="TPR_16"/>
    <property type="match status" value="1"/>
</dbReference>
<proteinExistence type="predicted"/>
<dbReference type="InterPro" id="IPR011333">
    <property type="entry name" value="SKP1/BTB/POZ_sf"/>
</dbReference>
<dbReference type="SMART" id="SM00355">
    <property type="entry name" value="ZnF_C2H2"/>
    <property type="match status" value="2"/>
</dbReference>
<keyword evidence="8" id="KW-0131">Cell cycle</keyword>
<evidence type="ECO:0000256" key="6">
    <source>
        <dbReference type="ARBA" id="ARBA00022803"/>
    </source>
</evidence>
<sequence>MDDLVKFNIKEVKCDLLPAINECSQRGLLHTTKWLAELNYSLKDVKLDLHDVTTDIGLTETNEEDDTYILAKTYFDLKEFLYLYSRYLSGEKKKIDDMTDIPPDPMRNDSLKLLCADLRKDHLAGKLDGFCLYLFGVTLKKLQLTREATEVLVESTHKQPMHWGTWLELAALITDREKLENLRLPNHWMKHFFMAHMYLELQLIDEGLAMYCELQSMGFEKNAYVLAQTAIAVHYRRDVDNAIKTFKHIIKEDPYCLDNMDTYSNLLYVKEMKVELAYLAHRATEIDKYRLETCCIVGNYYSLRADHQKAVMYFHRALKLNPQYLSAWTLLGHEFMEMKNTNGAIHSYRQAIEVNRRDYRAWYGLGQTYEILKMPSYGLYYYKQAQLLRPHDSRMVLALGEAYEKQDKIQDALKCYYKACNVGDIEGVALIKLANLYEKLGEHDHAAAAYTDFVMDEFRNADRTELSHAYKYLTQYHLKREQLDRANHYAQKCLQFDETKEEAKGLLRTIAQKRAKVEESSMVVEDMNETDPVIEQGTRTDATPGNQLSPMNLSFTPTPYQICLKWNSFLNNIATSFESLWEEEGLVDVTLASDGQCLTAHKVILSASSPFFKKVFQANPCQHPVIILQDVHFSELEALLIFIYKGEVNIEQKNLPALLKAAETLQIRGLSGGDIFAKDQYKRLAEFEQGVAEDIPVVKEEAPKKKQKVCKQHNNSILEKALTPRISQSENTSESNGSEQSGKDTDHGSSDALPDPVFHRLEMKIEPLEMTPEDLQKRTSMDKDPVERLDTGQMDGMQGSGNSPAEDISGISGLSGLTGFSDVKPLLYSYQQLPYADLLPSPDIISTWASSRPMDHLACDLMKILFTPEERILCNVNGKMGKQQFDSNKIHLIREVLLHFSGIAPNSIEWEEVWKNCVTKIDTSNRGLKRIKRRARSGRTSRMRSDREGKAKRYDFNRLRRLIVGSSKPAVTIIAEAQESSSFRVSERIPEESRGWEASKDGKDGSPWSTIQNRGESGFLVLECSPKQEVMTEMTTETTMQTTTETTTQETMTQTTTETTTQTTTQTTTEMTTQTTQTATEATTDSSSCLSLEHVAGGSRSSFSPAFSSSIGSEFSEEMIKGGPAYLPFPCPFCDRAYTSWGFRRRHIKAVHTISPSLNCKWCLQVLPTHAAWKRHVVSAHNLSANDAHNGLLILEEAHMVLQIARPTRLDTLVNIIKQSSQPNDNSQLEKD</sequence>
<dbReference type="PROSITE" id="PS50097">
    <property type="entry name" value="BTB"/>
    <property type="match status" value="1"/>
</dbReference>
<dbReference type="PROSITE" id="PS00028">
    <property type="entry name" value="ZINC_FINGER_C2H2_1"/>
    <property type="match status" value="1"/>
</dbReference>
<dbReference type="AlphaFoldDB" id="A0ABD2BAV8"/>
<feature type="compositionally biased region" description="Basic and acidic residues" evidence="11">
    <location>
        <begin position="774"/>
        <end position="785"/>
    </location>
</feature>
<dbReference type="SMART" id="SM01025">
    <property type="entry name" value="BEN"/>
    <property type="match status" value="1"/>
</dbReference>
<protein>
    <submittedName>
        <fullName evidence="15">Cell division cycle protein 23 isoform X1</fullName>
    </submittedName>
</protein>
<dbReference type="Pfam" id="PF04049">
    <property type="entry name" value="ANAPC8"/>
    <property type="match status" value="1"/>
</dbReference>
<dbReference type="SMART" id="SM00225">
    <property type="entry name" value="BTB"/>
    <property type="match status" value="1"/>
</dbReference>
<dbReference type="PROSITE" id="PS50157">
    <property type="entry name" value="ZINC_FINGER_C2H2_2"/>
    <property type="match status" value="1"/>
</dbReference>
<feature type="region of interest" description="Disordered" evidence="11">
    <location>
        <begin position="720"/>
        <end position="755"/>
    </location>
</feature>
<keyword evidence="6 10" id="KW-0802">TPR repeat</keyword>
<feature type="region of interest" description="Disordered" evidence="11">
    <location>
        <begin position="766"/>
        <end position="785"/>
    </location>
</feature>
<dbReference type="InterPro" id="IPR007192">
    <property type="entry name" value="APC8"/>
</dbReference>
<evidence type="ECO:0000256" key="4">
    <source>
        <dbReference type="ARBA" id="ARBA00022776"/>
    </source>
</evidence>
<dbReference type="PROSITE" id="PS50005">
    <property type="entry name" value="TPR"/>
    <property type="match status" value="2"/>
</dbReference>